<dbReference type="PANTHER" id="PTHR32432">
    <property type="entry name" value="CELL DIVISION PROTEIN FTSA-RELATED"/>
    <property type="match status" value="1"/>
</dbReference>
<dbReference type="InterPro" id="IPR050696">
    <property type="entry name" value="FtsA/MreB"/>
</dbReference>
<keyword evidence="3" id="KW-1185">Reference proteome</keyword>
<protein>
    <submittedName>
        <fullName evidence="2">Pilus assembly protein PilM</fullName>
    </submittedName>
</protein>
<dbReference type="SMART" id="SM00842">
    <property type="entry name" value="FtsA"/>
    <property type="match status" value="1"/>
</dbReference>
<dbReference type="PANTHER" id="PTHR32432:SF3">
    <property type="entry name" value="ETHANOLAMINE UTILIZATION PROTEIN EUTJ"/>
    <property type="match status" value="1"/>
</dbReference>
<organism evidence="2 3">
    <name type="scientific">Svornostia abyssi</name>
    <dbReference type="NCBI Taxonomy" id="2898438"/>
    <lineage>
        <taxon>Bacteria</taxon>
        <taxon>Bacillati</taxon>
        <taxon>Actinomycetota</taxon>
        <taxon>Thermoleophilia</taxon>
        <taxon>Solirubrobacterales</taxon>
        <taxon>Baekduiaceae</taxon>
        <taxon>Svornostia</taxon>
    </lineage>
</organism>
<feature type="domain" description="SHS2" evidence="1">
    <location>
        <begin position="10"/>
        <end position="177"/>
    </location>
</feature>
<dbReference type="RefSeq" id="WP_353863157.1">
    <property type="nucleotide sequence ID" value="NZ_CP088295.1"/>
</dbReference>
<dbReference type="SUPFAM" id="SSF53067">
    <property type="entry name" value="Actin-like ATPase domain"/>
    <property type="match status" value="1"/>
</dbReference>
<evidence type="ECO:0000313" key="3">
    <source>
        <dbReference type="Proteomes" id="UP001058860"/>
    </source>
</evidence>
<evidence type="ECO:0000313" key="2">
    <source>
        <dbReference type="EMBL" id="UUY02633.1"/>
    </source>
</evidence>
<dbReference type="Gene3D" id="3.30.420.40">
    <property type="match status" value="2"/>
</dbReference>
<dbReference type="InterPro" id="IPR005883">
    <property type="entry name" value="PilM"/>
</dbReference>
<proteinExistence type="predicted"/>
<dbReference type="InterPro" id="IPR003494">
    <property type="entry name" value="SHS2_FtsA"/>
</dbReference>
<gene>
    <name evidence="2" type="primary">pilM</name>
    <name evidence="2" type="ORF">LRS13_18340</name>
</gene>
<accession>A0ABY5PDE0</accession>
<sequence length="352" mass="36897">MRSRGSTRSIVGLDVDPGSVSAAEVEVNGSLTVRRAAVAALQPGVVRDGEVADAESLTAVLRELWKENKGLGKRVRVGVANQRIVMRWVELPPIDDQKQLDTAVRFAAQDAVPMPLDTAVLDWQSAGIVERPGGPRLRVMIVAARRDMVERVLDAVRAAGLRVEGIDLSAFGMMRAIPAPDVAPTLYLSVGGMTNLAVAENGTCLFTRVSGSGLQGIAVDLAERRGLTLEHSRAWLTHVGLTQPIEEIEGDPAIIAEARVALESGVQRISGEVRTSLDFHQAQSEQATTAPVERALLTGPATTVPGFADAISAALGMPVESRSVGVEGDSVDLPGGAFTVAAGLAVEEAPAA</sequence>
<evidence type="ECO:0000259" key="1">
    <source>
        <dbReference type="SMART" id="SM00842"/>
    </source>
</evidence>
<dbReference type="PIRSF" id="PIRSF019169">
    <property type="entry name" value="PilM"/>
    <property type="match status" value="1"/>
</dbReference>
<dbReference type="EMBL" id="CP088295">
    <property type="protein sequence ID" value="UUY02633.1"/>
    <property type="molecule type" value="Genomic_DNA"/>
</dbReference>
<dbReference type="Pfam" id="PF11104">
    <property type="entry name" value="PilM_2"/>
    <property type="match status" value="1"/>
</dbReference>
<reference evidence="3" key="1">
    <citation type="submission" date="2021-11" db="EMBL/GenBank/DDBJ databases">
        <title>Cultivation dependent microbiological survey of springs from the worlds oldest radium mine currently devoted to the extraction of radon-saturated water.</title>
        <authorList>
            <person name="Kapinusova G."/>
            <person name="Smrhova T."/>
            <person name="Strejcek M."/>
            <person name="Suman J."/>
            <person name="Jani K."/>
            <person name="Pajer P."/>
            <person name="Uhlik O."/>
        </authorList>
    </citation>
    <scope>NUCLEOTIDE SEQUENCE [LARGE SCALE GENOMIC DNA]</scope>
    <source>
        <strain evidence="3">J379</strain>
    </source>
</reference>
<dbReference type="Gene3D" id="3.30.1490.300">
    <property type="match status" value="1"/>
</dbReference>
<dbReference type="CDD" id="cd24049">
    <property type="entry name" value="ASKHA_NBD_PilM"/>
    <property type="match status" value="1"/>
</dbReference>
<dbReference type="InterPro" id="IPR043129">
    <property type="entry name" value="ATPase_NBD"/>
</dbReference>
<dbReference type="Proteomes" id="UP001058860">
    <property type="component" value="Chromosome"/>
</dbReference>
<name>A0ABY5PDE0_9ACTN</name>